<dbReference type="OrthoDB" id="8559033at2"/>
<dbReference type="eggNOG" id="COG4665">
    <property type="taxonomic scope" value="Bacteria"/>
</dbReference>
<evidence type="ECO:0000256" key="8">
    <source>
        <dbReference type="ARBA" id="ARBA00038436"/>
    </source>
</evidence>
<dbReference type="EMBL" id="JMQN01000015">
    <property type="protein sequence ID" value="KEA64640.1"/>
    <property type="molecule type" value="Genomic_DNA"/>
</dbReference>
<dbReference type="InterPro" id="IPR007387">
    <property type="entry name" value="TRAP_DctQ"/>
</dbReference>
<sequence length="182" mass="21172">MVATLFRAYCLSVQFVVRFVGRSVSYLVPLLAFVVAFEVFARYVLNQPTIWAYDLSLFLFAYIAALGGAYAQQKQAHINVDILYLKVSARTRRLFNLVTYALAIYFMLVLIDISVDKLIEALKFNYRRQSEWAPHMHHFWVMMMTAAGLMAVQLLAQWLEDIYALISGRELFEERESNNDEY</sequence>
<keyword evidence="7 9" id="KW-0472">Membrane</keyword>
<keyword evidence="5 9" id="KW-0812">Transmembrane</keyword>
<comment type="subcellular location">
    <subcellularLocation>
        <location evidence="1 9">Cell inner membrane</location>
        <topology evidence="1 9">Multi-pass membrane protein</topology>
    </subcellularLocation>
</comment>
<evidence type="ECO:0000256" key="7">
    <source>
        <dbReference type="ARBA" id="ARBA00023136"/>
    </source>
</evidence>
<comment type="subunit">
    <text evidence="9">The complex comprises the extracytoplasmic solute receptor protein and the two transmembrane proteins.</text>
</comment>
<comment type="caution">
    <text evidence="11">The sequence shown here is derived from an EMBL/GenBank/DDBJ whole genome shotgun (WGS) entry which is preliminary data.</text>
</comment>
<feature type="transmembrane region" description="Helical" evidence="9">
    <location>
        <begin position="50"/>
        <end position="71"/>
    </location>
</feature>
<evidence type="ECO:0000256" key="9">
    <source>
        <dbReference type="RuleBase" id="RU369079"/>
    </source>
</evidence>
<feature type="transmembrane region" description="Helical" evidence="9">
    <location>
        <begin position="94"/>
        <end position="115"/>
    </location>
</feature>
<keyword evidence="12" id="KW-1185">Reference proteome</keyword>
<evidence type="ECO:0000256" key="5">
    <source>
        <dbReference type="ARBA" id="ARBA00022692"/>
    </source>
</evidence>
<accession>A0A081G1I5</accession>
<dbReference type="AlphaFoldDB" id="A0A081G1I5"/>
<evidence type="ECO:0000259" key="10">
    <source>
        <dbReference type="Pfam" id="PF04290"/>
    </source>
</evidence>
<evidence type="ECO:0000313" key="12">
    <source>
        <dbReference type="Proteomes" id="UP000028252"/>
    </source>
</evidence>
<feature type="domain" description="Tripartite ATP-independent periplasmic transporters DctQ component" evidence="10">
    <location>
        <begin position="32"/>
        <end position="162"/>
    </location>
</feature>
<dbReference type="Proteomes" id="UP000028252">
    <property type="component" value="Unassembled WGS sequence"/>
</dbReference>
<keyword evidence="2 9" id="KW-0813">Transport</keyword>
<dbReference type="Pfam" id="PF04290">
    <property type="entry name" value="DctQ"/>
    <property type="match status" value="1"/>
</dbReference>
<dbReference type="InterPro" id="IPR055348">
    <property type="entry name" value="DctQ"/>
</dbReference>
<dbReference type="RefSeq" id="WP_036184688.1">
    <property type="nucleotide sequence ID" value="NZ_JMQN01000015.1"/>
</dbReference>
<dbReference type="GO" id="GO:0022857">
    <property type="term" value="F:transmembrane transporter activity"/>
    <property type="evidence" value="ECO:0007669"/>
    <property type="project" value="UniProtKB-UniRule"/>
</dbReference>
<evidence type="ECO:0000313" key="11">
    <source>
        <dbReference type="EMBL" id="KEA64640.1"/>
    </source>
</evidence>
<reference evidence="11 12" key="1">
    <citation type="submission" date="2014-04" db="EMBL/GenBank/DDBJ databases">
        <title>Marinobacterium kochiensis sp. nov., isolated from sediment sample collected from Kochi backwaters in Kerala, India.</title>
        <authorList>
            <person name="Singh A."/>
            <person name="Pinnaka A.K."/>
        </authorList>
    </citation>
    <scope>NUCLEOTIDE SEQUENCE [LARGE SCALE GENOMIC DNA]</scope>
    <source>
        <strain evidence="11 12">AK27</strain>
    </source>
</reference>
<protein>
    <recommendedName>
        <fullName evidence="9">TRAP transporter small permease protein</fullName>
    </recommendedName>
</protein>
<comment type="function">
    <text evidence="9">Part of the tripartite ATP-independent periplasmic (TRAP) transport system.</text>
</comment>
<evidence type="ECO:0000256" key="4">
    <source>
        <dbReference type="ARBA" id="ARBA00022519"/>
    </source>
</evidence>
<keyword evidence="4 9" id="KW-0997">Cell inner membrane</keyword>
<evidence type="ECO:0000256" key="2">
    <source>
        <dbReference type="ARBA" id="ARBA00022448"/>
    </source>
</evidence>
<feature type="transmembrane region" description="Helical" evidence="9">
    <location>
        <begin position="135"/>
        <end position="159"/>
    </location>
</feature>
<proteinExistence type="inferred from homology"/>
<keyword evidence="6 9" id="KW-1133">Transmembrane helix</keyword>
<feature type="transmembrane region" description="Helical" evidence="9">
    <location>
        <begin position="24"/>
        <end position="44"/>
    </location>
</feature>
<organism evidence="11 12">
    <name type="scientific">Marinobacterium lacunae</name>
    <dbReference type="NCBI Taxonomy" id="1232683"/>
    <lineage>
        <taxon>Bacteria</taxon>
        <taxon>Pseudomonadati</taxon>
        <taxon>Pseudomonadota</taxon>
        <taxon>Gammaproteobacteria</taxon>
        <taxon>Oceanospirillales</taxon>
        <taxon>Oceanospirillaceae</taxon>
        <taxon>Marinobacterium</taxon>
    </lineage>
</organism>
<keyword evidence="3" id="KW-1003">Cell membrane</keyword>
<gene>
    <name evidence="11" type="ORF">ADIMK_1093</name>
</gene>
<name>A0A081G1I5_9GAMM</name>
<dbReference type="PATRIC" id="fig|1232683.4.peg.1083"/>
<comment type="similarity">
    <text evidence="8 9">Belongs to the TRAP transporter small permease family.</text>
</comment>
<evidence type="ECO:0000256" key="3">
    <source>
        <dbReference type="ARBA" id="ARBA00022475"/>
    </source>
</evidence>
<dbReference type="GO" id="GO:0005886">
    <property type="term" value="C:plasma membrane"/>
    <property type="evidence" value="ECO:0007669"/>
    <property type="project" value="UniProtKB-SubCell"/>
</dbReference>
<evidence type="ECO:0000256" key="1">
    <source>
        <dbReference type="ARBA" id="ARBA00004429"/>
    </source>
</evidence>
<evidence type="ECO:0000256" key="6">
    <source>
        <dbReference type="ARBA" id="ARBA00022989"/>
    </source>
</evidence>
<dbReference type="STRING" id="1232683.ADIMK_1093"/>
<dbReference type="PANTHER" id="PTHR35011">
    <property type="entry name" value="2,3-DIKETO-L-GULONATE TRAP TRANSPORTER SMALL PERMEASE PROTEIN YIAM"/>
    <property type="match status" value="1"/>
</dbReference>